<dbReference type="InterPro" id="IPR016187">
    <property type="entry name" value="CTDL_fold"/>
</dbReference>
<keyword evidence="4" id="KW-1185">Reference proteome</keyword>
<dbReference type="PROSITE" id="PS50041">
    <property type="entry name" value="C_TYPE_LECTIN_2"/>
    <property type="match status" value="1"/>
</dbReference>
<dbReference type="InterPro" id="IPR016186">
    <property type="entry name" value="C-type_lectin-like/link_sf"/>
</dbReference>
<organism evidence="3 4">
    <name type="scientific">Lucilia cuprina</name>
    <name type="common">Green bottle fly</name>
    <name type="synonym">Australian sheep blowfly</name>
    <dbReference type="NCBI Taxonomy" id="7375"/>
    <lineage>
        <taxon>Eukaryota</taxon>
        <taxon>Metazoa</taxon>
        <taxon>Ecdysozoa</taxon>
        <taxon>Arthropoda</taxon>
        <taxon>Hexapoda</taxon>
        <taxon>Insecta</taxon>
        <taxon>Pterygota</taxon>
        <taxon>Neoptera</taxon>
        <taxon>Endopterygota</taxon>
        <taxon>Diptera</taxon>
        <taxon>Brachycera</taxon>
        <taxon>Muscomorpha</taxon>
        <taxon>Oestroidea</taxon>
        <taxon>Calliphoridae</taxon>
        <taxon>Luciliinae</taxon>
        <taxon>Lucilia</taxon>
    </lineage>
</organism>
<evidence type="ECO:0000313" key="4">
    <source>
        <dbReference type="Proteomes" id="UP000037069"/>
    </source>
</evidence>
<proteinExistence type="predicted"/>
<dbReference type="CDD" id="cd00037">
    <property type="entry name" value="CLECT"/>
    <property type="match status" value="1"/>
</dbReference>
<dbReference type="InterPro" id="IPR001304">
    <property type="entry name" value="C-type_lectin-like"/>
</dbReference>
<dbReference type="AlphaFoldDB" id="A0A0L0C1Z6"/>
<dbReference type="EMBL" id="JRES01000997">
    <property type="protein sequence ID" value="KNC26277.1"/>
    <property type="molecule type" value="Genomic_DNA"/>
</dbReference>
<dbReference type="InterPro" id="IPR018378">
    <property type="entry name" value="C-type_lectin_CS"/>
</dbReference>
<dbReference type="PANTHER" id="PTHR22803">
    <property type="entry name" value="MANNOSE, PHOSPHOLIPASE, LECTIN RECEPTOR RELATED"/>
    <property type="match status" value="1"/>
</dbReference>
<sequence length="296" mass="35062">MCLFYKNTKHSSSKRSTMKITQVFIICFALLEAVSTTQQLYKASDGRDYLIETELKYNWYQAWHECARRNYQLVEIESAAKNNAIIDLLKKVIGKSHNLWLGGNDEYSTSRDYARPFFWSATGQQFTFTFWSNNNPDNYRNHEHCVHIWQEKSMFEWNDNDCTVKMGFICEPNHLVQKYRKDLQDNCDAVKQSNLLISTEFDEIQKQQLSLMDNKLQNIDRVGNEWNLEMQRLQNTTQTAVQKLLNDQQVMLKQLTEKMLKEVNDLNTELKNSNEQINTQFSKKLNEKQNEINKFC</sequence>
<dbReference type="InterPro" id="IPR050111">
    <property type="entry name" value="C-type_lectin/snaclec_domain"/>
</dbReference>
<dbReference type="OrthoDB" id="7357196at2759"/>
<feature type="domain" description="C-type lectin" evidence="2">
    <location>
        <begin position="44"/>
        <end position="171"/>
    </location>
</feature>
<dbReference type="PROSITE" id="PS00615">
    <property type="entry name" value="C_TYPE_LECTIN_1"/>
    <property type="match status" value="1"/>
</dbReference>
<dbReference type="Proteomes" id="UP000037069">
    <property type="component" value="Unassembled WGS sequence"/>
</dbReference>
<evidence type="ECO:0000256" key="1">
    <source>
        <dbReference type="ARBA" id="ARBA00023157"/>
    </source>
</evidence>
<evidence type="ECO:0000313" key="3">
    <source>
        <dbReference type="EMBL" id="KNC26277.1"/>
    </source>
</evidence>
<accession>A0A0L0C1Z6</accession>
<keyword evidence="1" id="KW-1015">Disulfide bond</keyword>
<gene>
    <name evidence="3" type="ORF">FF38_01137</name>
</gene>
<dbReference type="SUPFAM" id="SSF56436">
    <property type="entry name" value="C-type lectin-like"/>
    <property type="match status" value="1"/>
</dbReference>
<evidence type="ECO:0000259" key="2">
    <source>
        <dbReference type="PROSITE" id="PS50041"/>
    </source>
</evidence>
<reference evidence="3 4" key="1">
    <citation type="journal article" date="2015" name="Nat. Commun.">
        <title>Lucilia cuprina genome unlocks parasitic fly biology to underpin future interventions.</title>
        <authorList>
            <person name="Anstead C.A."/>
            <person name="Korhonen P.K."/>
            <person name="Young N.D."/>
            <person name="Hall R.S."/>
            <person name="Jex A.R."/>
            <person name="Murali S.C."/>
            <person name="Hughes D.S."/>
            <person name="Lee S.F."/>
            <person name="Perry T."/>
            <person name="Stroehlein A.J."/>
            <person name="Ansell B.R."/>
            <person name="Breugelmans B."/>
            <person name="Hofmann A."/>
            <person name="Qu J."/>
            <person name="Dugan S."/>
            <person name="Lee S.L."/>
            <person name="Chao H."/>
            <person name="Dinh H."/>
            <person name="Han Y."/>
            <person name="Doddapaneni H.V."/>
            <person name="Worley K.C."/>
            <person name="Muzny D.M."/>
            <person name="Ioannidis P."/>
            <person name="Waterhouse R.M."/>
            <person name="Zdobnov E.M."/>
            <person name="James P.J."/>
            <person name="Bagnall N.H."/>
            <person name="Kotze A.C."/>
            <person name="Gibbs R.A."/>
            <person name="Richards S."/>
            <person name="Batterham P."/>
            <person name="Gasser R.B."/>
        </authorList>
    </citation>
    <scope>NUCLEOTIDE SEQUENCE [LARGE SCALE GENOMIC DNA]</scope>
    <source>
        <strain evidence="3 4">LS</strain>
        <tissue evidence="3">Full body</tissue>
    </source>
</reference>
<name>A0A0L0C1Z6_LUCCU</name>
<protein>
    <recommendedName>
        <fullName evidence="2">C-type lectin domain-containing protein</fullName>
    </recommendedName>
</protein>
<comment type="caution">
    <text evidence="3">The sequence shown here is derived from an EMBL/GenBank/DDBJ whole genome shotgun (WGS) entry which is preliminary data.</text>
</comment>
<dbReference type="Pfam" id="PF00059">
    <property type="entry name" value="Lectin_C"/>
    <property type="match status" value="1"/>
</dbReference>
<dbReference type="SMART" id="SM00034">
    <property type="entry name" value="CLECT"/>
    <property type="match status" value="1"/>
</dbReference>
<dbReference type="Gene3D" id="3.10.100.10">
    <property type="entry name" value="Mannose-Binding Protein A, subunit A"/>
    <property type="match status" value="1"/>
</dbReference>